<dbReference type="AlphaFoldDB" id="A0A9Q4C9X3"/>
<evidence type="ECO:0000313" key="6">
    <source>
        <dbReference type="Proteomes" id="UP001070238"/>
    </source>
</evidence>
<dbReference type="Gene3D" id="2.120.10.10">
    <property type="match status" value="1"/>
</dbReference>
<evidence type="ECO:0000259" key="4">
    <source>
        <dbReference type="Pfam" id="PF13859"/>
    </source>
</evidence>
<dbReference type="GO" id="GO:0006689">
    <property type="term" value="P:ganglioside catabolic process"/>
    <property type="evidence" value="ECO:0007669"/>
    <property type="project" value="TreeGrafter"/>
</dbReference>
<comment type="similarity">
    <text evidence="2">Belongs to the glycosyl hydrolase 33 family.</text>
</comment>
<accession>A0A9Q4C9X3</accession>
<dbReference type="GO" id="GO:0004308">
    <property type="term" value="F:exo-alpha-sialidase activity"/>
    <property type="evidence" value="ECO:0007669"/>
    <property type="project" value="UniProtKB-EC"/>
</dbReference>
<dbReference type="CDD" id="cd15482">
    <property type="entry name" value="Sialidase_non-viral"/>
    <property type="match status" value="1"/>
</dbReference>
<sequence>MNLTIDKRAATGVIATLALTLGTLVSPLGDVARAVPSGEIVGFDVREDLGAGPFFTDEVLATGGENGFDCYRIPSLGVSKDGTVLASWDGRPGTCGDAPQPNSIVLRRSTDNGVTWTPQEELAAGGTEAPVHGYSDPSVLVDWYTGDVFNFHVKSYDVGIRESAPGTDPDDRRVLHAAYAKSTDNGATWETDAVITDQITGDAPWRGRFATSGNGIQLQYGEHAGRLVQPAMVVTDTGEFRAVTWLSDDHGESWFPGRAFGTGMDENKIVELSDGTLMDNSRSSDRSVLMRKIS</sequence>
<evidence type="ECO:0000256" key="2">
    <source>
        <dbReference type="ARBA" id="ARBA00009348"/>
    </source>
</evidence>
<protein>
    <recommendedName>
        <fullName evidence="3">exo-alpha-sialidase</fullName>
        <ecNumber evidence="3">3.2.1.18</ecNumber>
    </recommendedName>
</protein>
<dbReference type="InterPro" id="IPR011040">
    <property type="entry name" value="Sialidase"/>
</dbReference>
<comment type="caution">
    <text evidence="5">The sequence shown here is derived from an EMBL/GenBank/DDBJ whole genome shotgun (WGS) entry which is preliminary data.</text>
</comment>
<proteinExistence type="inferred from homology"/>
<dbReference type="SUPFAM" id="SSF50939">
    <property type="entry name" value="Sialidases"/>
    <property type="match status" value="1"/>
</dbReference>
<dbReference type="PANTHER" id="PTHR10628:SF30">
    <property type="entry name" value="EXO-ALPHA-SIALIDASE"/>
    <property type="match status" value="1"/>
</dbReference>
<dbReference type="GO" id="GO:0009313">
    <property type="term" value="P:oligosaccharide catabolic process"/>
    <property type="evidence" value="ECO:0007669"/>
    <property type="project" value="TreeGrafter"/>
</dbReference>
<organism evidence="5 6">
    <name type="scientific">Corynebacterium antarcticum</name>
    <dbReference type="NCBI Taxonomy" id="2800405"/>
    <lineage>
        <taxon>Bacteria</taxon>
        <taxon>Bacillati</taxon>
        <taxon>Actinomycetota</taxon>
        <taxon>Actinomycetes</taxon>
        <taxon>Mycobacteriales</taxon>
        <taxon>Corynebacteriaceae</taxon>
        <taxon>Corynebacterium</taxon>
    </lineage>
</organism>
<dbReference type="EMBL" id="JAPMKX010000001">
    <property type="protein sequence ID" value="MCX7537075.1"/>
    <property type="molecule type" value="Genomic_DNA"/>
</dbReference>
<dbReference type="Pfam" id="PF13859">
    <property type="entry name" value="BNR_3"/>
    <property type="match status" value="1"/>
</dbReference>
<evidence type="ECO:0000313" key="5">
    <source>
        <dbReference type="EMBL" id="MCX7537075.1"/>
    </source>
</evidence>
<dbReference type="EC" id="3.2.1.18" evidence="3"/>
<feature type="domain" description="Sialidase" evidence="4">
    <location>
        <begin position="74"/>
        <end position="285"/>
    </location>
</feature>
<gene>
    <name evidence="5" type="ORF">OS123_00740</name>
</gene>
<dbReference type="PANTHER" id="PTHR10628">
    <property type="entry name" value="SIALIDASE"/>
    <property type="match status" value="1"/>
</dbReference>
<dbReference type="RefSeq" id="WP_267168913.1">
    <property type="nucleotide sequence ID" value="NZ_JAPMKX010000001.1"/>
</dbReference>
<dbReference type="InterPro" id="IPR026856">
    <property type="entry name" value="Sialidase_fam"/>
</dbReference>
<evidence type="ECO:0000256" key="1">
    <source>
        <dbReference type="ARBA" id="ARBA00000427"/>
    </source>
</evidence>
<dbReference type="GO" id="GO:0016020">
    <property type="term" value="C:membrane"/>
    <property type="evidence" value="ECO:0007669"/>
    <property type="project" value="TreeGrafter"/>
</dbReference>
<reference evidence="5" key="1">
    <citation type="submission" date="2022-11" db="EMBL/GenBank/DDBJ databases">
        <title>Corynebacterium sp. isolated from Penguins.</title>
        <authorList>
            <person name="Sedlar K."/>
            <person name="Svec P."/>
        </authorList>
    </citation>
    <scope>NUCLEOTIDE SEQUENCE</scope>
    <source>
        <strain evidence="5">P5875</strain>
    </source>
</reference>
<name>A0A9Q4C9X3_9CORY</name>
<dbReference type="Proteomes" id="UP001070238">
    <property type="component" value="Unassembled WGS sequence"/>
</dbReference>
<dbReference type="GO" id="GO:0005737">
    <property type="term" value="C:cytoplasm"/>
    <property type="evidence" value="ECO:0007669"/>
    <property type="project" value="TreeGrafter"/>
</dbReference>
<comment type="catalytic activity">
    <reaction evidence="1">
        <text>Hydrolysis of alpha-(2-&gt;3)-, alpha-(2-&gt;6)-, alpha-(2-&gt;8)- glycosidic linkages of terminal sialic acid residues in oligosaccharides, glycoproteins, glycolipids, colominic acid and synthetic substrates.</text>
        <dbReference type="EC" id="3.2.1.18"/>
    </reaction>
</comment>
<dbReference type="InterPro" id="IPR036278">
    <property type="entry name" value="Sialidase_sf"/>
</dbReference>
<evidence type="ECO:0000256" key="3">
    <source>
        <dbReference type="ARBA" id="ARBA00012733"/>
    </source>
</evidence>